<sequence length="87" mass="9660">MSSFSGQAILKALNIILCLTEKVDGKKDNEQGTSDETLNDVTFGQQASLNNMGSLTLPEKRIKMKGQQGRCSLTQTKNLKKKRFKLI</sequence>
<dbReference type="AlphaFoldDB" id="A0AAV4BBN8"/>
<feature type="signal peptide" evidence="1">
    <location>
        <begin position="1"/>
        <end position="25"/>
    </location>
</feature>
<dbReference type="EMBL" id="BLXT01004727">
    <property type="protein sequence ID" value="GFO16837.1"/>
    <property type="molecule type" value="Genomic_DNA"/>
</dbReference>
<protein>
    <submittedName>
        <fullName evidence="2">Uncharacterized protein</fullName>
    </submittedName>
</protein>
<reference evidence="2 3" key="1">
    <citation type="journal article" date="2021" name="Elife">
        <title>Chloroplast acquisition without the gene transfer in kleptoplastic sea slugs, Plakobranchus ocellatus.</title>
        <authorList>
            <person name="Maeda T."/>
            <person name="Takahashi S."/>
            <person name="Yoshida T."/>
            <person name="Shimamura S."/>
            <person name="Takaki Y."/>
            <person name="Nagai Y."/>
            <person name="Toyoda A."/>
            <person name="Suzuki Y."/>
            <person name="Arimoto A."/>
            <person name="Ishii H."/>
            <person name="Satoh N."/>
            <person name="Nishiyama T."/>
            <person name="Hasebe M."/>
            <person name="Maruyama T."/>
            <person name="Minagawa J."/>
            <person name="Obokata J."/>
            <person name="Shigenobu S."/>
        </authorList>
    </citation>
    <scope>NUCLEOTIDE SEQUENCE [LARGE SCALE GENOMIC DNA]</scope>
</reference>
<feature type="chain" id="PRO_5043943560" evidence="1">
    <location>
        <begin position="26"/>
        <end position="87"/>
    </location>
</feature>
<proteinExistence type="predicted"/>
<evidence type="ECO:0000313" key="3">
    <source>
        <dbReference type="Proteomes" id="UP000735302"/>
    </source>
</evidence>
<accession>A0AAV4BBN8</accession>
<evidence type="ECO:0000256" key="1">
    <source>
        <dbReference type="SAM" id="SignalP"/>
    </source>
</evidence>
<evidence type="ECO:0000313" key="2">
    <source>
        <dbReference type="EMBL" id="GFO16837.1"/>
    </source>
</evidence>
<dbReference type="Proteomes" id="UP000735302">
    <property type="component" value="Unassembled WGS sequence"/>
</dbReference>
<comment type="caution">
    <text evidence="2">The sequence shown here is derived from an EMBL/GenBank/DDBJ whole genome shotgun (WGS) entry which is preliminary data.</text>
</comment>
<keyword evidence="1" id="KW-0732">Signal</keyword>
<gene>
    <name evidence="2" type="ORF">PoB_004334200</name>
</gene>
<name>A0AAV4BBN8_9GAST</name>
<organism evidence="2 3">
    <name type="scientific">Plakobranchus ocellatus</name>
    <dbReference type="NCBI Taxonomy" id="259542"/>
    <lineage>
        <taxon>Eukaryota</taxon>
        <taxon>Metazoa</taxon>
        <taxon>Spiralia</taxon>
        <taxon>Lophotrochozoa</taxon>
        <taxon>Mollusca</taxon>
        <taxon>Gastropoda</taxon>
        <taxon>Heterobranchia</taxon>
        <taxon>Euthyneura</taxon>
        <taxon>Panpulmonata</taxon>
        <taxon>Sacoglossa</taxon>
        <taxon>Placobranchoidea</taxon>
        <taxon>Plakobranchidae</taxon>
        <taxon>Plakobranchus</taxon>
    </lineage>
</organism>
<keyword evidence="3" id="KW-1185">Reference proteome</keyword>